<dbReference type="NCBIfam" id="TIGR02959">
    <property type="entry name" value="SigZ"/>
    <property type="match status" value="1"/>
</dbReference>
<keyword evidence="4" id="KW-0804">Transcription</keyword>
<dbReference type="InterPro" id="IPR013325">
    <property type="entry name" value="RNA_pol_sigma_r2"/>
</dbReference>
<dbReference type="Gene3D" id="1.10.1740.10">
    <property type="match status" value="1"/>
</dbReference>
<dbReference type="NCBIfam" id="NF007215">
    <property type="entry name" value="PRK09637.1"/>
    <property type="match status" value="1"/>
</dbReference>
<evidence type="ECO:0000256" key="5">
    <source>
        <dbReference type="NCBIfam" id="TIGR02959"/>
    </source>
</evidence>
<dbReference type="InterPro" id="IPR039425">
    <property type="entry name" value="RNA_pol_sigma-70-like"/>
</dbReference>
<evidence type="ECO:0000256" key="4">
    <source>
        <dbReference type="ARBA" id="ARBA00023163"/>
    </source>
</evidence>
<evidence type="ECO:0000259" key="6">
    <source>
        <dbReference type="Pfam" id="PF04542"/>
    </source>
</evidence>
<dbReference type="Gene3D" id="1.10.10.10">
    <property type="entry name" value="Winged helix-like DNA-binding domain superfamily/Winged helix DNA-binding domain"/>
    <property type="match status" value="1"/>
</dbReference>
<comment type="similarity">
    <text evidence="1">Belongs to the sigma-70 factor family. ECF subfamily.</text>
</comment>
<dbReference type="OrthoDB" id="9803470at2"/>
<dbReference type="EMBL" id="BBMT01000008">
    <property type="protein sequence ID" value="GAL35861.1"/>
    <property type="molecule type" value="Genomic_DNA"/>
</dbReference>
<comment type="caution">
    <text evidence="7">The sequence shown here is derived from an EMBL/GenBank/DDBJ whole genome shotgun (WGS) entry which is preliminary data.</text>
</comment>
<dbReference type="AlphaFoldDB" id="A0A090T7D6"/>
<dbReference type="Proteomes" id="UP000029224">
    <property type="component" value="Unassembled WGS sequence"/>
</dbReference>
<evidence type="ECO:0000256" key="3">
    <source>
        <dbReference type="ARBA" id="ARBA00023082"/>
    </source>
</evidence>
<feature type="domain" description="RNA polymerase sigma-70 region 2" evidence="6">
    <location>
        <begin position="9"/>
        <end position="73"/>
    </location>
</feature>
<accession>A0A090T7D6</accession>
<dbReference type="SUPFAM" id="SSF88946">
    <property type="entry name" value="Sigma2 domain of RNA polymerase sigma factors"/>
    <property type="match status" value="1"/>
</dbReference>
<dbReference type="SUPFAM" id="SSF88659">
    <property type="entry name" value="Sigma3 and sigma4 domains of RNA polymerase sigma factors"/>
    <property type="match status" value="1"/>
</dbReference>
<dbReference type="InterPro" id="IPR007627">
    <property type="entry name" value="RNA_pol_sigma70_r2"/>
</dbReference>
<protein>
    <recommendedName>
        <fullName evidence="5">RNA polymerase sigma factor SigZ</fullName>
    </recommendedName>
</protein>
<evidence type="ECO:0000313" key="7">
    <source>
        <dbReference type="EMBL" id="GAL35861.1"/>
    </source>
</evidence>
<dbReference type="GO" id="GO:0006352">
    <property type="term" value="P:DNA-templated transcription initiation"/>
    <property type="evidence" value="ECO:0007669"/>
    <property type="project" value="InterPro"/>
</dbReference>
<dbReference type="InterPro" id="IPR014304">
    <property type="entry name" value="RNA_pol_sigma-Z"/>
</dbReference>
<dbReference type="NCBIfam" id="TIGR02937">
    <property type="entry name" value="sigma70-ECF"/>
    <property type="match status" value="1"/>
</dbReference>
<evidence type="ECO:0000256" key="1">
    <source>
        <dbReference type="ARBA" id="ARBA00010641"/>
    </source>
</evidence>
<keyword evidence="8" id="KW-1185">Reference proteome</keyword>
<evidence type="ECO:0000313" key="8">
    <source>
        <dbReference type="Proteomes" id="UP000029224"/>
    </source>
</evidence>
<dbReference type="Pfam" id="PF04542">
    <property type="entry name" value="Sigma70_r2"/>
    <property type="match status" value="1"/>
</dbReference>
<proteinExistence type="inferred from homology"/>
<sequence>MKLEPIWVAYQSSLKAFLHSKIANPADVEDLLQEVLIKTHNGFQAVSDESKIKPWLFQVANHTIIDFYRKNAKRQELTSDDLWYQEQDEEALIQELSQCLLPFIKQLPKQDADLLIAIEIEGIPQKDYANSQGLNYSTLKSRVKQSRRKLFDLFHSCCEFSVDSQGNIMEYSPRSGNCGGC</sequence>
<reference evidence="7 8" key="2">
    <citation type="submission" date="2014-09" db="EMBL/GenBank/DDBJ databases">
        <authorList>
            <consortium name="NBRP consortium"/>
            <person name="Sawabe T."/>
            <person name="Meirelles P."/>
            <person name="Nakanishi M."/>
            <person name="Sayaka M."/>
            <person name="Hattori M."/>
            <person name="Ohkuma M."/>
        </authorList>
    </citation>
    <scope>NUCLEOTIDE SEQUENCE [LARGE SCALE GENOMIC DNA]</scope>
    <source>
        <strain evidence="7 8">JCM 19240</strain>
    </source>
</reference>
<dbReference type="GO" id="GO:0016987">
    <property type="term" value="F:sigma factor activity"/>
    <property type="evidence" value="ECO:0007669"/>
    <property type="project" value="UniProtKB-KW"/>
</dbReference>
<organism evidence="7 8">
    <name type="scientific">Vibrio maritimus</name>
    <dbReference type="NCBI Taxonomy" id="990268"/>
    <lineage>
        <taxon>Bacteria</taxon>
        <taxon>Pseudomonadati</taxon>
        <taxon>Pseudomonadota</taxon>
        <taxon>Gammaproteobacteria</taxon>
        <taxon>Vibrionales</taxon>
        <taxon>Vibrionaceae</taxon>
        <taxon>Vibrio</taxon>
    </lineage>
</organism>
<dbReference type="InterPro" id="IPR014284">
    <property type="entry name" value="RNA_pol_sigma-70_dom"/>
</dbReference>
<keyword evidence="2" id="KW-0805">Transcription regulation</keyword>
<reference evidence="7 8" key="1">
    <citation type="submission" date="2014-09" db="EMBL/GenBank/DDBJ databases">
        <title>Vibrio maritimus JCM 19240. (C210) whole genome shotgun sequence.</title>
        <authorList>
            <person name="Sawabe T."/>
            <person name="Meirelles P."/>
            <person name="Nakanishi M."/>
            <person name="Sayaka M."/>
            <person name="Hattori M."/>
            <person name="Ohkuma M."/>
        </authorList>
    </citation>
    <scope>NUCLEOTIDE SEQUENCE [LARGE SCALE GENOMIC DNA]</scope>
    <source>
        <strain evidence="7 8">JCM 19240</strain>
    </source>
</reference>
<gene>
    <name evidence="7" type="ORF">JCM19240_4796</name>
</gene>
<dbReference type="InterPro" id="IPR013324">
    <property type="entry name" value="RNA_pol_sigma_r3/r4-like"/>
</dbReference>
<evidence type="ECO:0000256" key="2">
    <source>
        <dbReference type="ARBA" id="ARBA00023015"/>
    </source>
</evidence>
<name>A0A090T7D6_9VIBR</name>
<dbReference type="InterPro" id="IPR036388">
    <property type="entry name" value="WH-like_DNA-bd_sf"/>
</dbReference>
<dbReference type="PANTHER" id="PTHR43133">
    <property type="entry name" value="RNA POLYMERASE ECF-TYPE SIGMA FACTO"/>
    <property type="match status" value="1"/>
</dbReference>
<keyword evidence="3" id="KW-0731">Sigma factor</keyword>
<dbReference type="PANTHER" id="PTHR43133:SF62">
    <property type="entry name" value="RNA POLYMERASE SIGMA FACTOR SIGZ"/>
    <property type="match status" value="1"/>
</dbReference>